<gene>
    <name evidence="6" type="primary">rph</name>
    <name evidence="9" type="ORF">DKK78_04845</name>
</gene>
<dbReference type="GO" id="GO:0031125">
    <property type="term" value="P:rRNA 3'-end processing"/>
    <property type="evidence" value="ECO:0007669"/>
    <property type="project" value="UniProtKB-ARBA"/>
</dbReference>
<feature type="domain" description="Exoribonuclease phosphorolytic" evidence="7">
    <location>
        <begin position="10"/>
        <end position="140"/>
    </location>
</feature>
<comment type="similarity">
    <text evidence="1 6">Belongs to the RNase PH family.</text>
</comment>
<proteinExistence type="inferred from homology"/>
<dbReference type="Proteomes" id="UP000247673">
    <property type="component" value="Unassembled WGS sequence"/>
</dbReference>
<evidence type="ECO:0000256" key="2">
    <source>
        <dbReference type="ARBA" id="ARBA00022552"/>
    </source>
</evidence>
<evidence type="ECO:0000313" key="9">
    <source>
        <dbReference type="EMBL" id="PXY91652.1"/>
    </source>
</evidence>
<evidence type="ECO:0000259" key="7">
    <source>
        <dbReference type="Pfam" id="PF01138"/>
    </source>
</evidence>
<evidence type="ECO:0000256" key="1">
    <source>
        <dbReference type="ARBA" id="ARBA00006678"/>
    </source>
</evidence>
<dbReference type="PROSITE" id="PS01277">
    <property type="entry name" value="RIBONUCLEASE_PH"/>
    <property type="match status" value="1"/>
</dbReference>
<dbReference type="GO" id="GO:0000049">
    <property type="term" value="F:tRNA binding"/>
    <property type="evidence" value="ECO:0007669"/>
    <property type="project" value="UniProtKB-UniRule"/>
</dbReference>
<dbReference type="HAMAP" id="MF_00564">
    <property type="entry name" value="RNase_PH"/>
    <property type="match status" value="1"/>
</dbReference>
<dbReference type="InterPro" id="IPR020568">
    <property type="entry name" value="Ribosomal_Su5_D2-typ_SF"/>
</dbReference>
<keyword evidence="10" id="KW-1185">Reference proteome</keyword>
<dbReference type="InterPro" id="IPR027408">
    <property type="entry name" value="PNPase/RNase_PH_dom_sf"/>
</dbReference>
<keyword evidence="5" id="KW-0694">RNA-binding</keyword>
<dbReference type="EC" id="2.7.7.56" evidence="6"/>
<dbReference type="Pfam" id="PF01138">
    <property type="entry name" value="RNase_PH"/>
    <property type="match status" value="1"/>
</dbReference>
<dbReference type="OrthoDB" id="9802265at2"/>
<keyword evidence="6" id="KW-0808">Transferase</keyword>
<dbReference type="Gene3D" id="3.30.230.70">
    <property type="entry name" value="GHMP Kinase, N-terminal domain"/>
    <property type="match status" value="1"/>
</dbReference>
<dbReference type="GO" id="GO:0016075">
    <property type="term" value="P:rRNA catabolic process"/>
    <property type="evidence" value="ECO:0007669"/>
    <property type="project" value="UniProtKB-UniRule"/>
</dbReference>
<dbReference type="PANTHER" id="PTHR11953:SF0">
    <property type="entry name" value="EXOSOME COMPLEX COMPONENT RRP41"/>
    <property type="match status" value="1"/>
</dbReference>
<dbReference type="InterPro" id="IPR002381">
    <property type="entry name" value="RNase_PH_bac-type"/>
</dbReference>
<comment type="subunit">
    <text evidence="6">Homohexameric ring arranged as a trimer of dimers.</text>
</comment>
<keyword evidence="2 6" id="KW-0698">rRNA processing</keyword>
<comment type="function">
    <text evidence="6">Phosphorolytic 3'-5' exoribonuclease that plays an important role in tRNA 3'-end maturation. Removes nucleotide residues following the 3'-CCA terminus of tRNAs; can also add nucleotides to the ends of RNA molecules by using nucleoside diphosphates as substrates, but this may not be physiologically important. Probably plays a role in initiation of 16S rRNA degradation (leading to ribosome degradation) during starvation.</text>
</comment>
<dbReference type="GO" id="GO:0009022">
    <property type="term" value="F:tRNA nucleotidyltransferase activity"/>
    <property type="evidence" value="ECO:0007669"/>
    <property type="project" value="UniProtKB-UniRule"/>
</dbReference>
<evidence type="ECO:0000256" key="4">
    <source>
        <dbReference type="ARBA" id="ARBA00022694"/>
    </source>
</evidence>
<sequence>MRPSGRSAEQVRPIKITRHYTKHAEGSVLVEFGETKVLCNATIEESVPRFLKGQNQGWVTAEYGMLPRATNSRTQREAAKGKQTGRTMEIQRLIARSLRAMIDLKLLGEYTITLDCDVIQADGGTRTASITGASVALVDAINMMLESGKIKQNPIKSLVAAVSVGIVNSEAVCDLEYIEDSNAETDMNVVMTDDGRIIEVQGTAEGEPFSHEELLTLLELAKNGITTIIEAQKQALKD</sequence>
<dbReference type="EMBL" id="QGLO01000004">
    <property type="protein sequence ID" value="PXY91652.1"/>
    <property type="molecule type" value="Genomic_DNA"/>
</dbReference>
<evidence type="ECO:0000256" key="3">
    <source>
        <dbReference type="ARBA" id="ARBA00022555"/>
    </source>
</evidence>
<evidence type="ECO:0000256" key="5">
    <source>
        <dbReference type="ARBA" id="ARBA00022884"/>
    </source>
</evidence>
<evidence type="ECO:0000313" key="10">
    <source>
        <dbReference type="Proteomes" id="UP000247673"/>
    </source>
</evidence>
<keyword evidence="4 6" id="KW-0819">tRNA processing</keyword>
<dbReference type="RefSeq" id="WP_086363570.1">
    <property type="nucleotide sequence ID" value="NZ_CP132381.1"/>
</dbReference>
<feature type="domain" description="Exoribonuclease phosphorolytic" evidence="8">
    <location>
        <begin position="158"/>
        <end position="223"/>
    </location>
</feature>
<dbReference type="InterPro" id="IPR050080">
    <property type="entry name" value="RNase_PH"/>
</dbReference>
<dbReference type="InterPro" id="IPR036345">
    <property type="entry name" value="ExoRNase_PH_dom2_sf"/>
</dbReference>
<reference evidence="9 10" key="1">
    <citation type="submission" date="2018-05" db="EMBL/GenBank/DDBJ databases">
        <title>Reference genomes for bee gut microbiota database.</title>
        <authorList>
            <person name="Ellegaard K.M."/>
        </authorList>
    </citation>
    <scope>NUCLEOTIDE SEQUENCE [LARGE SCALE GENOMIC DNA]</scope>
    <source>
        <strain evidence="9 10">ESL0172</strain>
    </source>
</reference>
<feature type="binding site" evidence="6">
    <location>
        <begin position="124"/>
        <end position="126"/>
    </location>
    <ligand>
        <name>phosphate</name>
        <dbReference type="ChEBI" id="CHEBI:43474"/>
        <note>substrate</note>
    </ligand>
</feature>
<evidence type="ECO:0000256" key="6">
    <source>
        <dbReference type="HAMAP-Rule" id="MF_00564"/>
    </source>
</evidence>
<dbReference type="FunFam" id="3.30.230.70:FF:000003">
    <property type="entry name" value="Ribonuclease PH"/>
    <property type="match status" value="1"/>
</dbReference>
<comment type="caution">
    <text evidence="9">The sequence shown here is derived from an EMBL/GenBank/DDBJ whole genome shotgun (WGS) entry which is preliminary data.</text>
</comment>
<dbReference type="SUPFAM" id="SSF54211">
    <property type="entry name" value="Ribosomal protein S5 domain 2-like"/>
    <property type="match status" value="1"/>
</dbReference>
<organism evidence="9 10">
    <name type="scientific">Gilliamella apis</name>
    <dbReference type="NCBI Taxonomy" id="1970738"/>
    <lineage>
        <taxon>Bacteria</taxon>
        <taxon>Pseudomonadati</taxon>
        <taxon>Pseudomonadota</taxon>
        <taxon>Gammaproteobacteria</taxon>
        <taxon>Orbales</taxon>
        <taxon>Orbaceae</taxon>
        <taxon>Gilliamella</taxon>
    </lineage>
</organism>
<name>A0A2V4E0Q9_9GAMM</name>
<accession>A0A2V4E0Q9</accession>
<dbReference type="SUPFAM" id="SSF55666">
    <property type="entry name" value="Ribonuclease PH domain 2-like"/>
    <property type="match status" value="1"/>
</dbReference>
<dbReference type="GO" id="GO:0000175">
    <property type="term" value="F:3'-5'-RNA exonuclease activity"/>
    <property type="evidence" value="ECO:0007669"/>
    <property type="project" value="UniProtKB-UniRule"/>
</dbReference>
<keyword evidence="3 6" id="KW-0820">tRNA-binding</keyword>
<dbReference type="NCBIfam" id="TIGR01966">
    <property type="entry name" value="RNasePH"/>
    <property type="match status" value="1"/>
</dbReference>
<dbReference type="GO" id="GO:0008033">
    <property type="term" value="P:tRNA processing"/>
    <property type="evidence" value="ECO:0007669"/>
    <property type="project" value="UniProtKB-UniRule"/>
</dbReference>
<dbReference type="CDD" id="cd11362">
    <property type="entry name" value="RNase_PH_bact"/>
    <property type="match status" value="1"/>
</dbReference>
<dbReference type="InterPro" id="IPR015847">
    <property type="entry name" value="ExoRNase_PH_dom2"/>
</dbReference>
<dbReference type="PANTHER" id="PTHR11953">
    <property type="entry name" value="EXOSOME COMPLEX COMPONENT"/>
    <property type="match status" value="1"/>
</dbReference>
<comment type="catalytic activity">
    <reaction evidence="6">
        <text>tRNA(n+1) + phosphate = tRNA(n) + a ribonucleoside 5'-diphosphate</text>
        <dbReference type="Rhea" id="RHEA:10628"/>
        <dbReference type="Rhea" id="RHEA-COMP:17343"/>
        <dbReference type="Rhea" id="RHEA-COMP:17344"/>
        <dbReference type="ChEBI" id="CHEBI:43474"/>
        <dbReference type="ChEBI" id="CHEBI:57930"/>
        <dbReference type="ChEBI" id="CHEBI:173114"/>
        <dbReference type="EC" id="2.7.7.56"/>
    </reaction>
</comment>
<dbReference type="Pfam" id="PF03725">
    <property type="entry name" value="RNase_PH_C"/>
    <property type="match status" value="1"/>
</dbReference>
<keyword evidence="6" id="KW-0548">Nucleotidyltransferase</keyword>
<dbReference type="AlphaFoldDB" id="A0A2V4E0Q9"/>
<evidence type="ECO:0000259" key="8">
    <source>
        <dbReference type="Pfam" id="PF03725"/>
    </source>
</evidence>
<dbReference type="InterPro" id="IPR018336">
    <property type="entry name" value="RNase_PH_CS"/>
</dbReference>
<dbReference type="InterPro" id="IPR001247">
    <property type="entry name" value="ExoRNase_PH_dom1"/>
</dbReference>
<feature type="binding site" evidence="6">
    <location>
        <position position="86"/>
    </location>
    <ligand>
        <name>phosphate</name>
        <dbReference type="ChEBI" id="CHEBI:43474"/>
        <note>substrate</note>
    </ligand>
</feature>
<protein>
    <recommendedName>
        <fullName evidence="6">Ribonuclease PH</fullName>
        <shortName evidence="6">RNase PH</shortName>
        <ecNumber evidence="6">2.7.7.56</ecNumber>
    </recommendedName>
    <alternativeName>
        <fullName evidence="6">tRNA nucleotidyltransferase</fullName>
    </alternativeName>
</protein>